<evidence type="ECO:0000259" key="8">
    <source>
        <dbReference type="SMART" id="SM00244"/>
    </source>
</evidence>
<accession>A0A9W6F392</accession>
<keyword evidence="4 7" id="KW-0999">Mitochondrion inner membrane</keyword>
<keyword evidence="5" id="KW-0496">Mitochondrion</keyword>
<keyword evidence="10" id="KW-1185">Reference proteome</keyword>
<evidence type="ECO:0000256" key="1">
    <source>
        <dbReference type="ARBA" id="ARBA00004140"/>
    </source>
</evidence>
<dbReference type="Pfam" id="PF01145">
    <property type="entry name" value="Band_7"/>
    <property type="match status" value="1"/>
</dbReference>
<organism evidence="9 10">
    <name type="scientific">Pleodorina starrii</name>
    <dbReference type="NCBI Taxonomy" id="330485"/>
    <lineage>
        <taxon>Eukaryota</taxon>
        <taxon>Viridiplantae</taxon>
        <taxon>Chlorophyta</taxon>
        <taxon>core chlorophytes</taxon>
        <taxon>Chlorophyceae</taxon>
        <taxon>CS clade</taxon>
        <taxon>Chlamydomonadales</taxon>
        <taxon>Volvocaceae</taxon>
        <taxon>Pleodorina</taxon>
    </lineage>
</organism>
<keyword evidence="7" id="KW-0812">Transmembrane</keyword>
<dbReference type="GO" id="GO:0007005">
    <property type="term" value="P:mitochondrion organization"/>
    <property type="evidence" value="ECO:0007669"/>
    <property type="project" value="TreeGrafter"/>
</dbReference>
<keyword evidence="6 7" id="KW-0472">Membrane</keyword>
<dbReference type="EMBL" id="BRXU01000009">
    <property type="protein sequence ID" value="GLC54061.1"/>
    <property type="molecule type" value="Genomic_DNA"/>
</dbReference>
<protein>
    <recommendedName>
        <fullName evidence="7">Prohibitin</fullName>
    </recommendedName>
</protein>
<proteinExistence type="inferred from homology"/>
<evidence type="ECO:0000313" key="10">
    <source>
        <dbReference type="Proteomes" id="UP001165080"/>
    </source>
</evidence>
<feature type="domain" description="Band 7" evidence="8">
    <location>
        <begin position="47"/>
        <end position="208"/>
    </location>
</feature>
<dbReference type="InterPro" id="IPR000163">
    <property type="entry name" value="Prohibitin"/>
</dbReference>
<comment type="subcellular location">
    <subcellularLocation>
        <location evidence="1">Mitochondrion inner membrane</location>
        <topology evidence="1">Single-pass type II membrane protein</topology>
    </subcellularLocation>
</comment>
<dbReference type="Proteomes" id="UP001165080">
    <property type="component" value="Unassembled WGS sequence"/>
</dbReference>
<dbReference type="Gene3D" id="3.30.479.30">
    <property type="entry name" value="Band 7 domain"/>
    <property type="match status" value="1"/>
</dbReference>
<dbReference type="PANTHER" id="PTHR23222:SF1">
    <property type="entry name" value="PROHIBITIN-2"/>
    <property type="match status" value="1"/>
</dbReference>
<evidence type="ECO:0000256" key="3">
    <source>
        <dbReference type="ARBA" id="ARBA00011786"/>
    </source>
</evidence>
<dbReference type="InterPro" id="IPR036013">
    <property type="entry name" value="Band_7/SPFH_dom_sf"/>
</dbReference>
<dbReference type="GO" id="GO:0005743">
    <property type="term" value="C:mitochondrial inner membrane"/>
    <property type="evidence" value="ECO:0007669"/>
    <property type="project" value="UniProtKB-SubCell"/>
</dbReference>
<feature type="transmembrane region" description="Helical" evidence="7">
    <location>
        <begin position="25"/>
        <end position="45"/>
    </location>
</feature>
<dbReference type="CDD" id="cd03401">
    <property type="entry name" value="SPFH_prohibitin"/>
    <property type="match status" value="1"/>
</dbReference>
<reference evidence="9 10" key="1">
    <citation type="journal article" date="2023" name="Commun. Biol.">
        <title>Reorganization of the ancestral sex-determining regions during the evolution of trioecy in Pleodorina starrii.</title>
        <authorList>
            <person name="Takahashi K."/>
            <person name="Suzuki S."/>
            <person name="Kawai-Toyooka H."/>
            <person name="Yamamoto K."/>
            <person name="Hamaji T."/>
            <person name="Ootsuki R."/>
            <person name="Yamaguchi H."/>
            <person name="Kawachi M."/>
            <person name="Higashiyama T."/>
            <person name="Nozaki H."/>
        </authorList>
    </citation>
    <scope>NUCLEOTIDE SEQUENCE [LARGE SCALE GENOMIC DNA]</scope>
    <source>
        <strain evidence="9 10">NIES-4479</strain>
    </source>
</reference>
<comment type="subunit">
    <text evidence="3">Component of a prohibitin multimeric complex in mitochondrial membranes.</text>
</comment>
<dbReference type="SMART" id="SM00244">
    <property type="entry name" value="PHB"/>
    <property type="match status" value="1"/>
</dbReference>
<gene>
    <name evidence="9" type="primary">PLEST001557</name>
    <name evidence="9" type="ORF">PLESTB_000819300</name>
</gene>
<keyword evidence="7" id="KW-1133">Transmembrane helix</keyword>
<dbReference type="PANTHER" id="PTHR23222">
    <property type="entry name" value="PROHIBITIN"/>
    <property type="match status" value="1"/>
</dbReference>
<comment type="similarity">
    <text evidence="2 7">Belongs to the prohibitin family.</text>
</comment>
<dbReference type="SUPFAM" id="SSF117892">
    <property type="entry name" value="Band 7/SPFH domain"/>
    <property type="match status" value="1"/>
</dbReference>
<evidence type="ECO:0000256" key="6">
    <source>
        <dbReference type="ARBA" id="ARBA00023136"/>
    </source>
</evidence>
<sequence>MKPHAFQSVDDGEMKIRRPMHRNDVSASFLVAIIAVAVLAIFVLAGQPIVSIPAGHLAVVDFFGYVPKDTISSGLHLKTLYAGVHTFSLKTQLMELTLNVPTNEGLIVELDVSILHRIDASMVRNLYLTVGSNYKEVVLLPEVTSTVRSLTASVASKALYSASRDELSAGIKDHLNGKLSGRGIEIEQALLRKVVLPKLVTNAIEQKLMAEQDSQRMEFVLTKERQEAERKRIEAKGIADFQNIVSQGISDALLEWKGIEATERLANSPNAKVVVVGNTKNGLPLILGDGSSNPNAHSSNAKHGAYANGNVDAFRSEGGADTA</sequence>
<evidence type="ECO:0000256" key="5">
    <source>
        <dbReference type="ARBA" id="ARBA00023128"/>
    </source>
</evidence>
<evidence type="ECO:0000256" key="4">
    <source>
        <dbReference type="ARBA" id="ARBA00022792"/>
    </source>
</evidence>
<comment type="caution">
    <text evidence="9">The sequence shown here is derived from an EMBL/GenBank/DDBJ whole genome shotgun (WGS) entry which is preliminary data.</text>
</comment>
<dbReference type="AlphaFoldDB" id="A0A9W6F392"/>
<evidence type="ECO:0000313" key="9">
    <source>
        <dbReference type="EMBL" id="GLC54061.1"/>
    </source>
</evidence>
<dbReference type="PRINTS" id="PR00679">
    <property type="entry name" value="PROHIBITIN"/>
</dbReference>
<evidence type="ECO:0000256" key="7">
    <source>
        <dbReference type="RuleBase" id="RU366048"/>
    </source>
</evidence>
<dbReference type="OrthoDB" id="2105077at2759"/>
<name>A0A9W6F392_9CHLO</name>
<evidence type="ECO:0000256" key="2">
    <source>
        <dbReference type="ARBA" id="ARBA00009658"/>
    </source>
</evidence>
<dbReference type="InterPro" id="IPR001107">
    <property type="entry name" value="Band_7"/>
</dbReference>